<dbReference type="CDD" id="cd00009">
    <property type="entry name" value="AAA"/>
    <property type="match status" value="1"/>
</dbReference>
<dbReference type="Pfam" id="PF13541">
    <property type="entry name" value="ChlI"/>
    <property type="match status" value="1"/>
</dbReference>
<feature type="domain" description="AAA+ ATPase" evidence="4">
    <location>
        <begin position="215"/>
        <end position="397"/>
    </location>
</feature>
<organism evidence="5 6">
    <name type="scientific">Candidatus Chromulinivorax destructor</name>
    <dbReference type="NCBI Taxonomy" id="2066483"/>
    <lineage>
        <taxon>Bacteria</taxon>
        <taxon>Candidatus Babelota</taxon>
        <taxon>Candidatus Babeliae</taxon>
        <taxon>Candidatus Babeliales</taxon>
        <taxon>Candidatus Chromulinivoraceae</taxon>
        <taxon>Candidatus Chromulinivorax</taxon>
    </lineage>
</organism>
<sequence>MHTKIFSATPIGIHAHLVEVEVDLSFGLINFFIVGLPDTAIKESRQRIQTALKNSGIKLPEKKITVNLAPASLKKEGTLFDLPIAIGILQACKYLQMDANFLEETLFIGELSLDGSIKSINGALPIAYDAHKLNKKRIILPEQNAHEAALIGSIEVIGVKNLVELIFYLRKEQPMTPTLTDFHSYIAASQATDLDFSDVKGQQYAKRALQIAAAGRHNILFAGPPGSGKTMLAKRLPTIMPNMTFDESVATSKVYSISGKLNKEPLVTQRPFRNPHHTISQAGLIGGGTFPKPGEVSLAHNGILFLDEFTEFKRDTLEALRQPLENRMVEIARVQQSISFPASFLLVAALNPCPCGYLGDAQKACCCSPMQLQKYKDKLSGPLLDRIDIKVTVSAVSYEDAQAKKTVDAISSASLKEGVNKALAMQMIRFGTENKTNSMMSATDVELYCKLTPPAEQLLKNAFTKLSMSMRGYHKTLKVARTIADIEHAELIDVKHIQEAIIYKS</sequence>
<proteinExistence type="inferred from homology"/>
<dbReference type="Gene3D" id="3.30.230.10">
    <property type="match status" value="1"/>
</dbReference>
<dbReference type="SMART" id="SM00382">
    <property type="entry name" value="AAA"/>
    <property type="match status" value="1"/>
</dbReference>
<evidence type="ECO:0000313" key="5">
    <source>
        <dbReference type="EMBL" id="AXK60727.1"/>
    </source>
</evidence>
<dbReference type="KEGG" id="cdes:C0J27_03145"/>
<dbReference type="Gene3D" id="3.40.50.300">
    <property type="entry name" value="P-loop containing nucleotide triphosphate hydrolases"/>
    <property type="match status" value="1"/>
</dbReference>
<dbReference type="OrthoDB" id="9813147at2"/>
<dbReference type="InterPro" id="IPR027417">
    <property type="entry name" value="P-loop_NTPase"/>
</dbReference>
<gene>
    <name evidence="5" type="ORF">C0J27_03145</name>
</gene>
<dbReference type="InterPro" id="IPR020568">
    <property type="entry name" value="Ribosomal_Su5_D2-typ_SF"/>
</dbReference>
<dbReference type="SUPFAM" id="SSF52540">
    <property type="entry name" value="P-loop containing nucleoside triphosphate hydrolases"/>
    <property type="match status" value="1"/>
</dbReference>
<dbReference type="RefSeq" id="WP_115585742.1">
    <property type="nucleotide sequence ID" value="NZ_CP025544.1"/>
</dbReference>
<dbReference type="InterPro" id="IPR003593">
    <property type="entry name" value="AAA+_ATPase"/>
</dbReference>
<dbReference type="Pfam" id="PF13335">
    <property type="entry name" value="Mg_chelatase_C"/>
    <property type="match status" value="1"/>
</dbReference>
<dbReference type="InterPro" id="IPR004482">
    <property type="entry name" value="Mg_chelat-rel"/>
</dbReference>
<keyword evidence="2" id="KW-0547">Nucleotide-binding</keyword>
<dbReference type="GO" id="GO:0003677">
    <property type="term" value="F:DNA binding"/>
    <property type="evidence" value="ECO:0007669"/>
    <property type="project" value="InterPro"/>
</dbReference>
<accession>A0A345ZBR0</accession>
<evidence type="ECO:0000259" key="4">
    <source>
        <dbReference type="SMART" id="SM00382"/>
    </source>
</evidence>
<evidence type="ECO:0000256" key="1">
    <source>
        <dbReference type="ARBA" id="ARBA00006354"/>
    </source>
</evidence>
<keyword evidence="3" id="KW-0067">ATP-binding</keyword>
<protein>
    <submittedName>
        <fullName evidence="5">Magnesium chelatase</fullName>
    </submittedName>
</protein>
<dbReference type="InterPro" id="IPR014721">
    <property type="entry name" value="Ribsml_uS5_D2-typ_fold_subgr"/>
</dbReference>
<dbReference type="SUPFAM" id="SSF54211">
    <property type="entry name" value="Ribosomal protein S5 domain 2-like"/>
    <property type="match status" value="1"/>
</dbReference>
<dbReference type="PRINTS" id="PR01657">
    <property type="entry name" value="MCMFAMILY"/>
</dbReference>
<dbReference type="GO" id="GO:0005524">
    <property type="term" value="F:ATP binding"/>
    <property type="evidence" value="ECO:0007669"/>
    <property type="project" value="UniProtKB-KW"/>
</dbReference>
<dbReference type="EMBL" id="CP025544">
    <property type="protein sequence ID" value="AXK60727.1"/>
    <property type="molecule type" value="Genomic_DNA"/>
</dbReference>
<dbReference type="InterPro" id="IPR000523">
    <property type="entry name" value="Mg_chelatse_chII-like_cat_dom"/>
</dbReference>
<dbReference type="AlphaFoldDB" id="A0A345ZBR0"/>
<evidence type="ECO:0000313" key="6">
    <source>
        <dbReference type="Proteomes" id="UP000254834"/>
    </source>
</evidence>
<dbReference type="PANTHER" id="PTHR32039">
    <property type="entry name" value="MAGNESIUM-CHELATASE SUBUNIT CHLI"/>
    <property type="match status" value="1"/>
</dbReference>
<evidence type="ECO:0000256" key="3">
    <source>
        <dbReference type="ARBA" id="ARBA00022840"/>
    </source>
</evidence>
<dbReference type="Pfam" id="PF01078">
    <property type="entry name" value="Mg_chelatase"/>
    <property type="match status" value="1"/>
</dbReference>
<dbReference type="InterPro" id="IPR045006">
    <property type="entry name" value="CHLI-like"/>
</dbReference>
<name>A0A345ZBR0_9BACT</name>
<dbReference type="NCBIfam" id="TIGR00368">
    <property type="entry name" value="YifB family Mg chelatase-like AAA ATPase"/>
    <property type="match status" value="1"/>
</dbReference>
<dbReference type="InterPro" id="IPR025158">
    <property type="entry name" value="Mg_chelat-rel_C"/>
</dbReference>
<dbReference type="Proteomes" id="UP000254834">
    <property type="component" value="Chromosome"/>
</dbReference>
<dbReference type="PANTHER" id="PTHR32039:SF7">
    <property type="entry name" value="COMPETENCE PROTEIN COMM"/>
    <property type="match status" value="1"/>
</dbReference>
<comment type="similarity">
    <text evidence="1">Belongs to the Mg-chelatase subunits D/I family. ComM subfamily.</text>
</comment>
<reference evidence="5 6" key="1">
    <citation type="submission" date="2017-12" db="EMBL/GenBank/DDBJ databases">
        <title>Chromulinavorax destructans is a abundant pathogen of dominant heterotrophic picoflagllates.</title>
        <authorList>
            <person name="Deeg C.M."/>
            <person name="Zimmer M."/>
            <person name="Suttle C.A."/>
        </authorList>
    </citation>
    <scope>NUCLEOTIDE SEQUENCE [LARGE SCALE GENOMIC DNA]</scope>
    <source>
        <strain evidence="5 6">SeV1</strain>
    </source>
</reference>
<keyword evidence="6" id="KW-1185">Reference proteome</keyword>
<evidence type="ECO:0000256" key="2">
    <source>
        <dbReference type="ARBA" id="ARBA00022741"/>
    </source>
</evidence>
<dbReference type="InterPro" id="IPR001208">
    <property type="entry name" value="MCM_dom"/>
</dbReference>